<name>A0A495ESE5_9MICC</name>
<feature type="region of interest" description="Disordered" evidence="1">
    <location>
        <begin position="129"/>
        <end position="150"/>
    </location>
</feature>
<organism evidence="2 3">
    <name type="scientific">Arthrobacter oryzae</name>
    <dbReference type="NCBI Taxonomy" id="409290"/>
    <lineage>
        <taxon>Bacteria</taxon>
        <taxon>Bacillati</taxon>
        <taxon>Actinomycetota</taxon>
        <taxon>Actinomycetes</taxon>
        <taxon>Micrococcales</taxon>
        <taxon>Micrococcaceae</taxon>
        <taxon>Arthrobacter</taxon>
    </lineage>
</organism>
<gene>
    <name evidence="2" type="ORF">C8D78_1719</name>
</gene>
<comment type="caution">
    <text evidence="2">The sequence shown here is derived from an EMBL/GenBank/DDBJ whole genome shotgun (WGS) entry which is preliminary data.</text>
</comment>
<accession>A0A495ESE5</accession>
<feature type="region of interest" description="Disordered" evidence="1">
    <location>
        <begin position="1"/>
        <end position="94"/>
    </location>
</feature>
<sequence length="150" mass="15934">MTESATLPGGPGRSPLRAWQAPDDARLAVTLPGTTLSETPPHDATLPGSSLPDAMLTDAILTGRTPDRPRPRASDSPAPRHCGTPMEWRSPEPAAMSSYSFGPADRSMTLPAVWRCRCGFQLDGIEQRGVEQPGVEQGAAGPVAHYPHSR</sequence>
<evidence type="ECO:0000256" key="1">
    <source>
        <dbReference type="SAM" id="MobiDB-lite"/>
    </source>
</evidence>
<dbReference type="EMBL" id="RBIR01000003">
    <property type="protein sequence ID" value="RKR19908.1"/>
    <property type="molecule type" value="Genomic_DNA"/>
</dbReference>
<evidence type="ECO:0000313" key="2">
    <source>
        <dbReference type="EMBL" id="RKR19908.1"/>
    </source>
</evidence>
<proteinExistence type="predicted"/>
<dbReference type="Proteomes" id="UP000276055">
    <property type="component" value="Unassembled WGS sequence"/>
</dbReference>
<reference evidence="2 3" key="1">
    <citation type="submission" date="2018-10" db="EMBL/GenBank/DDBJ databases">
        <title>Genomic Encyclopedia of Type Strains, Phase IV (KMG-IV): sequencing the most valuable type-strain genomes for metagenomic binning, comparative biology and taxonomic classification.</title>
        <authorList>
            <person name="Goeker M."/>
        </authorList>
    </citation>
    <scope>NUCLEOTIDE SEQUENCE [LARGE SCALE GENOMIC DNA]</scope>
    <source>
        <strain evidence="2 3">DSM 25586</strain>
    </source>
</reference>
<evidence type="ECO:0000313" key="3">
    <source>
        <dbReference type="Proteomes" id="UP000276055"/>
    </source>
</evidence>
<dbReference type="AlphaFoldDB" id="A0A495ESE5"/>
<protein>
    <submittedName>
        <fullName evidence="2">Uncharacterized protein</fullName>
    </submittedName>
</protein>